<keyword evidence="4" id="KW-0946">Virion</keyword>
<feature type="compositionally biased region" description="Basic and acidic residues" evidence="8">
    <location>
        <begin position="8"/>
        <end position="18"/>
    </location>
</feature>
<dbReference type="EMBL" id="KM085030">
    <property type="protein sequence ID" value="AIR95571.1"/>
    <property type="molecule type" value="Viral_cRNA"/>
</dbReference>
<dbReference type="Proteomes" id="UP000172221">
    <property type="component" value="Segment"/>
</dbReference>
<evidence type="ECO:0000256" key="3">
    <source>
        <dbReference type="ARBA" id="ARBA00017678"/>
    </source>
</evidence>
<proteinExistence type="predicted"/>
<comment type="subcellular location">
    <subcellularLocation>
        <location evidence="2">Host endomembrane system</location>
        <topology evidence="2">Peripheral membrane protein</topology>
    </subcellularLocation>
    <subcellularLocation>
        <location evidence="1">Virion</location>
    </subcellularLocation>
</comment>
<name>A0A096ZGV3_9RHAB</name>
<dbReference type="InterPro" id="IPR009397">
    <property type="entry name" value="Vesiculo_matrix"/>
</dbReference>
<evidence type="ECO:0000256" key="4">
    <source>
        <dbReference type="ARBA" id="ARBA00022844"/>
    </source>
</evidence>
<gene>
    <name evidence="9" type="primary">M</name>
</gene>
<accession>A0A096ZGV3</accession>
<dbReference type="OrthoDB" id="28589at10239"/>
<dbReference type="KEGG" id="vg:26122878"/>
<evidence type="ECO:0000313" key="9">
    <source>
        <dbReference type="EMBL" id="AIR95571.1"/>
    </source>
</evidence>
<evidence type="ECO:0000256" key="8">
    <source>
        <dbReference type="SAM" id="MobiDB-lite"/>
    </source>
</evidence>
<feature type="region of interest" description="Disordered" evidence="8">
    <location>
        <begin position="1"/>
        <end position="26"/>
    </location>
</feature>
<keyword evidence="5" id="KW-1043">Host membrane</keyword>
<sequence length="218" mass="24528">MIARWRKDRADKAKKDSPPEYSSSSSLWMSTAPAYDGSFGPIFHNPKPEPTKQAFMIECSLEVISKKQVEGVKGMLKILDHLVDNYDGSYWGKPLIVMMYLVLGTHMESKSRIGIDSWIYQRSLSEAVYIITETPVSMTSSGLTYNNYTQTTYLGEPASVTYSFKATPTKRYSRPIIGAYKLPLANGLPPPELNDVLRYYGLTTRIQDNGESSVEFLP</sequence>
<dbReference type="GO" id="GO:0019031">
    <property type="term" value="C:viral envelope"/>
    <property type="evidence" value="ECO:0007669"/>
    <property type="project" value="InterPro"/>
</dbReference>
<evidence type="ECO:0000256" key="2">
    <source>
        <dbReference type="ARBA" id="ARBA00004531"/>
    </source>
</evidence>
<dbReference type="GO" id="GO:0039660">
    <property type="term" value="F:structural constituent of virion"/>
    <property type="evidence" value="ECO:0007669"/>
    <property type="project" value="UniProtKB-KW"/>
</dbReference>
<dbReference type="Pfam" id="PF06326">
    <property type="entry name" value="Vesiculo_matrix"/>
    <property type="match status" value="1"/>
</dbReference>
<evidence type="ECO:0000256" key="7">
    <source>
        <dbReference type="ARBA" id="ARBA00023311"/>
    </source>
</evidence>
<evidence type="ECO:0000313" key="10">
    <source>
        <dbReference type="Proteomes" id="UP000172221"/>
    </source>
</evidence>
<reference evidence="9 10" key="1">
    <citation type="submission" date="2014-07" db="EMBL/GenBank/DDBJ databases">
        <title>Koolpinyah and Yata viruses: two newly recognised ephemeroviruses from tropical regions of Australia and Africa.</title>
        <authorList>
            <person name="Blasdell K.R."/>
            <person name="Widen S.G."/>
            <person name="Diviney S.M."/>
            <person name="Firth C."/>
            <person name="Wood T.G."/>
            <person name="Tesh R.B."/>
            <person name="Holmes E.C."/>
            <person name="Vasilakis N."/>
            <person name="Walker P.J."/>
        </authorList>
    </citation>
    <scope>NUCLEOTIDE SEQUENCE [LARGE SCALE GENOMIC DNA]</scope>
    <source>
        <strain evidence="9">DakArB 2181</strain>
    </source>
</reference>
<evidence type="ECO:0000256" key="6">
    <source>
        <dbReference type="ARBA" id="ARBA00023136"/>
    </source>
</evidence>
<keyword evidence="6" id="KW-0472">Membrane</keyword>
<protein>
    <recommendedName>
        <fullName evidence="3">Matrix protein</fullName>
    </recommendedName>
</protein>
<dbReference type="RefSeq" id="YP_009177207.1">
    <property type="nucleotide sequence ID" value="NC_028241.1"/>
</dbReference>
<evidence type="ECO:0000256" key="5">
    <source>
        <dbReference type="ARBA" id="ARBA00022870"/>
    </source>
</evidence>
<organism evidence="9 10">
    <name type="scientific">Yata virus</name>
    <dbReference type="NCBI Taxonomy" id="1272960"/>
    <lineage>
        <taxon>Viruses</taxon>
        <taxon>Riboviria</taxon>
        <taxon>Orthornavirae</taxon>
        <taxon>Negarnaviricota</taxon>
        <taxon>Haploviricotina</taxon>
        <taxon>Monjiviricetes</taxon>
        <taxon>Mononegavirales</taxon>
        <taxon>Rhabdoviridae</taxon>
        <taxon>Alpharhabdovirinae</taxon>
        <taxon>Ephemerovirus</taxon>
        <taxon>Ephemerovirus yata</taxon>
    </lineage>
</organism>
<evidence type="ECO:0000256" key="1">
    <source>
        <dbReference type="ARBA" id="ARBA00004328"/>
    </source>
</evidence>
<keyword evidence="10" id="KW-1185">Reference proteome</keyword>
<dbReference type="GeneID" id="26122878"/>
<dbReference type="GO" id="GO:0033645">
    <property type="term" value="C:host cell endomembrane system"/>
    <property type="evidence" value="ECO:0007669"/>
    <property type="project" value="UniProtKB-SubCell"/>
</dbReference>
<keyword evidence="7" id="KW-0468">Viral matrix protein</keyword>